<organism evidence="1 2">
    <name type="scientific">Durusdinium trenchii</name>
    <dbReference type="NCBI Taxonomy" id="1381693"/>
    <lineage>
        <taxon>Eukaryota</taxon>
        <taxon>Sar</taxon>
        <taxon>Alveolata</taxon>
        <taxon>Dinophyceae</taxon>
        <taxon>Suessiales</taxon>
        <taxon>Symbiodiniaceae</taxon>
        <taxon>Durusdinium</taxon>
    </lineage>
</organism>
<evidence type="ECO:0000313" key="2">
    <source>
        <dbReference type="Proteomes" id="UP001642464"/>
    </source>
</evidence>
<keyword evidence="2" id="KW-1185">Reference proteome</keyword>
<gene>
    <name evidence="1" type="ORF">SCF082_LOCUS10235</name>
</gene>
<name>A0ABP0J4T0_9DINO</name>
<accession>A0ABP0J4T0</accession>
<protein>
    <submittedName>
        <fullName evidence="1">Uncharacterized protein</fullName>
    </submittedName>
</protein>
<dbReference type="EMBL" id="CAXAMM010005958">
    <property type="protein sequence ID" value="CAK9009288.1"/>
    <property type="molecule type" value="Genomic_DNA"/>
</dbReference>
<proteinExistence type="predicted"/>
<reference evidence="1 2" key="1">
    <citation type="submission" date="2024-02" db="EMBL/GenBank/DDBJ databases">
        <authorList>
            <person name="Chen Y."/>
            <person name="Shah S."/>
            <person name="Dougan E. K."/>
            <person name="Thang M."/>
            <person name="Chan C."/>
        </authorList>
    </citation>
    <scope>NUCLEOTIDE SEQUENCE [LARGE SCALE GENOMIC DNA]</scope>
</reference>
<comment type="caution">
    <text evidence="1">The sequence shown here is derived from an EMBL/GenBank/DDBJ whole genome shotgun (WGS) entry which is preliminary data.</text>
</comment>
<evidence type="ECO:0000313" key="1">
    <source>
        <dbReference type="EMBL" id="CAK9009288.1"/>
    </source>
</evidence>
<sequence length="527" mass="59045">MDDEITSDTQAPKSRFRQEVPPDLRRVLTRKAPILNFLHVSFARPLFYTSRRIRKIISSHVSIRVHLAVAVSETAAELEDARRRIQQCRVRVLQERMTGPLPIYFRCASCDLPLQQETLMRKLQVLAPFVCWEECREMSFTCRTEHIPSLDPSLQPTLVAVYGCQPWTLEGLNEVTYMEITLSQICSLPANTSFPSITAVKVFASDPAAAADGSLLRISGTFPKLQQLHLHMRPNLLPSMCLSNFVASADFRITFEVLPGTPLGEGVEGSFFTAANLLKMPFSCEGGMFQRLQRLQMDLLLRTGLQPFAGVLRAAPCLKRLGTISLPLFRLLEPAQKDAFKLEEVVLAMEIEDCLSLFNMLVPLSMTGNRCTLRRLSLHLQAPDGLLPPKEEVEGFLCSGFLCLSECLAEQSFIHFTQSQEQLVETVFFQLPFAAPEFFSADFASCGPQGPTSTPLSRPLQRMDALPEQRPSGTLISGRLRPSMAELASQRPQRHNLHAVLPEGMQLKLLHVIDSLGSWKEEMGFRT</sequence>
<dbReference type="Proteomes" id="UP001642464">
    <property type="component" value="Unassembled WGS sequence"/>
</dbReference>